<comment type="caution">
    <text evidence="2">The sequence shown here is derived from an EMBL/GenBank/DDBJ whole genome shotgun (WGS) entry which is preliminary data.</text>
</comment>
<evidence type="ECO:0000313" key="2">
    <source>
        <dbReference type="EMBL" id="GAA2427438.1"/>
    </source>
</evidence>
<dbReference type="Gene3D" id="3.40.50.360">
    <property type="match status" value="1"/>
</dbReference>
<sequence>MTDTPLRLAVIIGSVREGRFGPTVANWFVTQAEKFGRFDVDVIDLADWPLPVVMPGWDTEPDAETARIREELSRRVARADAYAVVTPEYNHSFPASLKNTIDWFREEWFAKPVGLISYGGQGGGLRAAEHLRQVFAEVHAMTVRNSLSFHNAWDVFGPDGQPRDEEAAASAAKDMLSQMDWWGTVLREGRRQRPYTA</sequence>
<proteinExistence type="predicted"/>
<dbReference type="RefSeq" id="WP_344320589.1">
    <property type="nucleotide sequence ID" value="NZ_BAAASZ010000006.1"/>
</dbReference>
<reference evidence="2 3" key="1">
    <citation type="journal article" date="2019" name="Int. J. Syst. Evol. Microbiol.">
        <title>The Global Catalogue of Microorganisms (GCM) 10K type strain sequencing project: providing services to taxonomists for standard genome sequencing and annotation.</title>
        <authorList>
            <consortium name="The Broad Institute Genomics Platform"/>
            <consortium name="The Broad Institute Genome Sequencing Center for Infectious Disease"/>
            <person name="Wu L."/>
            <person name="Ma J."/>
        </authorList>
    </citation>
    <scope>NUCLEOTIDE SEQUENCE [LARGE SCALE GENOMIC DNA]</scope>
    <source>
        <strain evidence="2 3">JCM 6305</strain>
    </source>
</reference>
<name>A0ABN3JG20_9ACTN</name>
<protein>
    <submittedName>
        <fullName evidence="2">NAD(P)H-dependent oxidoreductase</fullName>
    </submittedName>
</protein>
<dbReference type="PANTHER" id="PTHR30543:SF21">
    <property type="entry name" value="NAD(P)H-DEPENDENT FMN REDUCTASE LOT6"/>
    <property type="match status" value="1"/>
</dbReference>
<gene>
    <name evidence="2" type="ORF">GCM10010405_07560</name>
</gene>
<dbReference type="EMBL" id="BAAASZ010000006">
    <property type="protein sequence ID" value="GAA2427438.1"/>
    <property type="molecule type" value="Genomic_DNA"/>
</dbReference>
<dbReference type="InterPro" id="IPR029039">
    <property type="entry name" value="Flavoprotein-like_sf"/>
</dbReference>
<keyword evidence="3" id="KW-1185">Reference proteome</keyword>
<feature type="domain" description="NADPH-dependent FMN reductase-like" evidence="1">
    <location>
        <begin position="7"/>
        <end position="154"/>
    </location>
</feature>
<dbReference type="PANTHER" id="PTHR30543">
    <property type="entry name" value="CHROMATE REDUCTASE"/>
    <property type="match status" value="1"/>
</dbReference>
<evidence type="ECO:0000313" key="3">
    <source>
        <dbReference type="Proteomes" id="UP001501638"/>
    </source>
</evidence>
<dbReference type="InterPro" id="IPR050712">
    <property type="entry name" value="NAD(P)H-dep_reductase"/>
</dbReference>
<organism evidence="2 3">
    <name type="scientific">Streptomyces macrosporus</name>
    <dbReference type="NCBI Taxonomy" id="44032"/>
    <lineage>
        <taxon>Bacteria</taxon>
        <taxon>Bacillati</taxon>
        <taxon>Actinomycetota</taxon>
        <taxon>Actinomycetes</taxon>
        <taxon>Kitasatosporales</taxon>
        <taxon>Streptomycetaceae</taxon>
        <taxon>Streptomyces</taxon>
    </lineage>
</organism>
<dbReference type="Pfam" id="PF03358">
    <property type="entry name" value="FMN_red"/>
    <property type="match status" value="1"/>
</dbReference>
<dbReference type="InterPro" id="IPR005025">
    <property type="entry name" value="FMN_Rdtase-like_dom"/>
</dbReference>
<dbReference type="SUPFAM" id="SSF52218">
    <property type="entry name" value="Flavoproteins"/>
    <property type="match status" value="1"/>
</dbReference>
<accession>A0ABN3JG20</accession>
<evidence type="ECO:0000259" key="1">
    <source>
        <dbReference type="Pfam" id="PF03358"/>
    </source>
</evidence>
<dbReference type="Proteomes" id="UP001501638">
    <property type="component" value="Unassembled WGS sequence"/>
</dbReference>